<evidence type="ECO:0000313" key="2">
    <source>
        <dbReference type="Proteomes" id="UP000238326"/>
    </source>
</evidence>
<dbReference type="RefSeq" id="WP_146115057.1">
    <property type="nucleotide sequence ID" value="NZ_PVLR01000040.1"/>
</dbReference>
<dbReference type="EMBL" id="PVLR01000040">
    <property type="protein sequence ID" value="PRD67995.1"/>
    <property type="molecule type" value="Genomic_DNA"/>
</dbReference>
<proteinExistence type="predicted"/>
<dbReference type="SUPFAM" id="SSF53474">
    <property type="entry name" value="alpha/beta-Hydrolases"/>
    <property type="match status" value="1"/>
</dbReference>
<dbReference type="Pfam" id="PF26363">
    <property type="entry name" value="Phospholipase-like"/>
    <property type="match status" value="1"/>
</dbReference>
<dbReference type="AlphaFoldDB" id="A0A2S9KC82"/>
<reference evidence="1 2" key="1">
    <citation type="submission" date="2018-03" db="EMBL/GenBank/DDBJ databases">
        <title>Comparative genomics illustrates the genes involved in a hyperalkaliphilic mechanisms of Serpentinomonas isolated from highly-alkaline calcium-rich serpentinized springs.</title>
        <authorList>
            <person name="Suzuki S."/>
            <person name="Ishii S."/>
            <person name="Walworth N."/>
            <person name="Bird L."/>
            <person name="Kuenen J.G."/>
            <person name="Nealson K.H."/>
        </authorList>
    </citation>
    <scope>NUCLEOTIDE SEQUENCE [LARGE SCALE GENOMIC DNA]</scope>
    <source>
        <strain evidence="1 2">83</strain>
    </source>
</reference>
<gene>
    <name evidence="1" type="ORF">C6P61_13545</name>
</gene>
<organism evidence="1 2">
    <name type="scientific">Malikia spinosa</name>
    <dbReference type="NCBI Taxonomy" id="86180"/>
    <lineage>
        <taxon>Bacteria</taxon>
        <taxon>Pseudomonadati</taxon>
        <taxon>Pseudomonadota</taxon>
        <taxon>Betaproteobacteria</taxon>
        <taxon>Burkholderiales</taxon>
        <taxon>Comamonadaceae</taxon>
        <taxon>Malikia</taxon>
    </lineage>
</organism>
<accession>A0A2S9KC82</accession>
<name>A0A2S9KC82_9BURK</name>
<keyword evidence="2" id="KW-1185">Reference proteome</keyword>
<evidence type="ECO:0008006" key="3">
    <source>
        <dbReference type="Google" id="ProtNLM"/>
    </source>
</evidence>
<dbReference type="OrthoDB" id="5913909at2"/>
<dbReference type="Proteomes" id="UP000238326">
    <property type="component" value="Unassembled WGS sequence"/>
</dbReference>
<dbReference type="InterPro" id="IPR029058">
    <property type="entry name" value="AB_hydrolase_fold"/>
</dbReference>
<comment type="caution">
    <text evidence="1">The sequence shown here is derived from an EMBL/GenBank/DDBJ whole genome shotgun (WGS) entry which is preliminary data.</text>
</comment>
<sequence length="535" mass="57062">MKDFGVVMQEALEAFGQGEINQARALAQMGTSAADLAQQFARGAVDMLEERNRQQLESSIDDLESGILLARKAADLGSGAVDLMLDTGRRQLEGRMGEVEAANLAARKVAAAGVVGATVTGATVMAAVNVPRYGKRQYDLAISELLQDANDQIERKFLPQRAAGQPCLPCLDESSGQARRLRIEKRQRLLLHGERSPDPTVRDAAQRLKADMHAVELARLSDNSYAQYDPKAGPKEKKPPEPWQAMTEQEIKDAGLSPKLVNDAKAVIYKLPPDFPFDPKTVVAFRGTTGEAEDILTDHDQALGLKTRQYDAATALGNQLKERFPDAEVTGHSLGGGKAQAAGVAGGLKGCMFNATGLHPKTANMSPAKLATHAGRFQQYRAEGEGGGDPLTSFQNSFAMQQKLYGGAQNLQKLARANQWASKELGVNDPLALLPESAQPLARGLAGRILNTTPQEALRNLAYSGGQWYVPPTLGTVRGIASKTAQGHDAPFEQQHGIGGVIHGLETRKAGDINKLLAGTGLPGPASDYIGPTLG</sequence>
<protein>
    <recommendedName>
        <fullName evidence="3">Phospholipase</fullName>
    </recommendedName>
</protein>
<evidence type="ECO:0000313" key="1">
    <source>
        <dbReference type="EMBL" id="PRD67995.1"/>
    </source>
</evidence>